<comment type="caution">
    <text evidence="1">The sequence shown here is derived from an EMBL/GenBank/DDBJ whole genome shotgun (WGS) entry which is preliminary data.</text>
</comment>
<name>A0AAV8W6Z3_9CUCU</name>
<reference evidence="1 2" key="1">
    <citation type="journal article" date="2023" name="Insect Mol. Biol.">
        <title>Genome sequencing provides insights into the evolution of gene families encoding plant cell wall-degrading enzymes in longhorned beetles.</title>
        <authorList>
            <person name="Shin N.R."/>
            <person name="Okamura Y."/>
            <person name="Kirsch R."/>
            <person name="Pauchet Y."/>
        </authorList>
    </citation>
    <scope>NUCLEOTIDE SEQUENCE [LARGE SCALE GENOMIC DNA]</scope>
    <source>
        <strain evidence="1">EAD_L_NR</strain>
    </source>
</reference>
<evidence type="ECO:0000313" key="1">
    <source>
        <dbReference type="EMBL" id="KAJ8921641.1"/>
    </source>
</evidence>
<organism evidence="1 2">
    <name type="scientific">Exocentrus adspersus</name>
    <dbReference type="NCBI Taxonomy" id="1586481"/>
    <lineage>
        <taxon>Eukaryota</taxon>
        <taxon>Metazoa</taxon>
        <taxon>Ecdysozoa</taxon>
        <taxon>Arthropoda</taxon>
        <taxon>Hexapoda</taxon>
        <taxon>Insecta</taxon>
        <taxon>Pterygota</taxon>
        <taxon>Neoptera</taxon>
        <taxon>Endopterygota</taxon>
        <taxon>Coleoptera</taxon>
        <taxon>Polyphaga</taxon>
        <taxon>Cucujiformia</taxon>
        <taxon>Chrysomeloidea</taxon>
        <taxon>Cerambycidae</taxon>
        <taxon>Lamiinae</taxon>
        <taxon>Acanthocinini</taxon>
        <taxon>Exocentrus</taxon>
    </lineage>
</organism>
<dbReference type="AlphaFoldDB" id="A0AAV8W6Z3"/>
<evidence type="ECO:0000313" key="2">
    <source>
        <dbReference type="Proteomes" id="UP001159042"/>
    </source>
</evidence>
<keyword evidence="2" id="KW-1185">Reference proteome</keyword>
<dbReference type="EMBL" id="JANEYG010000009">
    <property type="protein sequence ID" value="KAJ8921641.1"/>
    <property type="molecule type" value="Genomic_DNA"/>
</dbReference>
<sequence>MEVLFSSLRHGSRVKESKAGPVDLLHVKANPATTSLSSCHDQPREILQCRQQTR</sequence>
<gene>
    <name evidence="1" type="ORF">NQ315_010550</name>
</gene>
<protein>
    <submittedName>
        <fullName evidence="1">Uncharacterized protein</fullName>
    </submittedName>
</protein>
<dbReference type="Proteomes" id="UP001159042">
    <property type="component" value="Unassembled WGS sequence"/>
</dbReference>
<proteinExistence type="predicted"/>
<accession>A0AAV8W6Z3</accession>